<evidence type="ECO:0000313" key="2">
    <source>
        <dbReference type="EMBL" id="TKS07705.1"/>
    </source>
</evidence>
<dbReference type="AlphaFoldDB" id="A0A4U5QGQ3"/>
<feature type="region of interest" description="Disordered" evidence="1">
    <location>
        <begin position="47"/>
        <end position="75"/>
    </location>
</feature>
<sequence>MFLVTLEFTANFSYSKRKTLRPMVRHESFYVGLGISIYELELRHVNPKQPESKTSLPKSTYPPRSSSSSNDEAGSFMIFNGPNPPSLFFSIFSFECTVQQKVTELFPRTSTSLCK</sequence>
<accession>A0A4U5QGQ3</accession>
<dbReference type="EMBL" id="RCHU01000318">
    <property type="protein sequence ID" value="TKS07705.1"/>
    <property type="molecule type" value="Genomic_DNA"/>
</dbReference>
<evidence type="ECO:0000256" key="1">
    <source>
        <dbReference type="SAM" id="MobiDB-lite"/>
    </source>
</evidence>
<reference evidence="2" key="1">
    <citation type="submission" date="2018-10" db="EMBL/GenBank/DDBJ databases">
        <title>Population genomic analysis revealed the cold adaptation of white poplar.</title>
        <authorList>
            <person name="Liu Y.-J."/>
        </authorList>
    </citation>
    <scope>NUCLEOTIDE SEQUENCE [LARGE SCALE GENOMIC DNA]</scope>
    <source>
        <strain evidence="2">PAL-ZL1</strain>
    </source>
</reference>
<proteinExistence type="predicted"/>
<feature type="compositionally biased region" description="Polar residues" evidence="1">
    <location>
        <begin position="52"/>
        <end position="64"/>
    </location>
</feature>
<name>A0A4U5QGQ3_POPAL</name>
<comment type="caution">
    <text evidence="2">The sequence shown here is derived from an EMBL/GenBank/DDBJ whole genome shotgun (WGS) entry which is preliminary data.</text>
</comment>
<organism evidence="2">
    <name type="scientific">Populus alba</name>
    <name type="common">White poplar</name>
    <dbReference type="NCBI Taxonomy" id="43335"/>
    <lineage>
        <taxon>Eukaryota</taxon>
        <taxon>Viridiplantae</taxon>
        <taxon>Streptophyta</taxon>
        <taxon>Embryophyta</taxon>
        <taxon>Tracheophyta</taxon>
        <taxon>Spermatophyta</taxon>
        <taxon>Magnoliopsida</taxon>
        <taxon>eudicotyledons</taxon>
        <taxon>Gunneridae</taxon>
        <taxon>Pentapetalae</taxon>
        <taxon>rosids</taxon>
        <taxon>fabids</taxon>
        <taxon>Malpighiales</taxon>
        <taxon>Salicaceae</taxon>
        <taxon>Saliceae</taxon>
        <taxon>Populus</taxon>
    </lineage>
</organism>
<protein>
    <submittedName>
        <fullName evidence="2">Uncharacterized protein</fullName>
    </submittedName>
</protein>
<gene>
    <name evidence="2" type="ORF">D5086_0000111710</name>
</gene>